<evidence type="ECO:0000313" key="2">
    <source>
        <dbReference type="EMBL" id="QDV23125.1"/>
    </source>
</evidence>
<dbReference type="PANTHER" id="PTHR33221:SF4">
    <property type="entry name" value="HTH-TYPE TRANSCRIPTIONAL REPRESSOR NSRR"/>
    <property type="match status" value="1"/>
</dbReference>
<dbReference type="AlphaFoldDB" id="A0A518G3G6"/>
<sequence>MRLTTQTDFGLRTLMFLTHLKRRATIAEVAGLYGVSINHIAKVVNLLARHHLVRSIRGVGGGIELAKPADRISVGEVIRIFEGNMHLLECVGTENVCSIESFCKLKSTLAEAERIQLEYLNTVTLADVAPTSKQFARSTPNLP</sequence>
<dbReference type="SUPFAM" id="SSF46785">
    <property type="entry name" value="Winged helix' DNA-binding domain"/>
    <property type="match status" value="1"/>
</dbReference>
<dbReference type="NCBIfam" id="TIGR00738">
    <property type="entry name" value="rrf2_super"/>
    <property type="match status" value="1"/>
</dbReference>
<evidence type="ECO:0000256" key="1">
    <source>
        <dbReference type="ARBA" id="ARBA00023125"/>
    </source>
</evidence>
<reference evidence="2 3" key="1">
    <citation type="submission" date="2019-02" db="EMBL/GenBank/DDBJ databases">
        <title>Deep-cultivation of Planctomycetes and their phenomic and genomic characterization uncovers novel biology.</title>
        <authorList>
            <person name="Wiegand S."/>
            <person name="Jogler M."/>
            <person name="Boedeker C."/>
            <person name="Pinto D."/>
            <person name="Vollmers J."/>
            <person name="Rivas-Marin E."/>
            <person name="Kohn T."/>
            <person name="Peeters S.H."/>
            <person name="Heuer A."/>
            <person name="Rast P."/>
            <person name="Oberbeckmann S."/>
            <person name="Bunk B."/>
            <person name="Jeske O."/>
            <person name="Meyerdierks A."/>
            <person name="Storesund J.E."/>
            <person name="Kallscheuer N."/>
            <person name="Luecker S."/>
            <person name="Lage O.M."/>
            <person name="Pohl T."/>
            <person name="Merkel B.J."/>
            <person name="Hornburger P."/>
            <person name="Mueller R.-W."/>
            <person name="Bruemmer F."/>
            <person name="Labrenz M."/>
            <person name="Spormann A.M."/>
            <person name="Op den Camp H."/>
            <person name="Overmann J."/>
            <person name="Amann R."/>
            <person name="Jetten M.S.M."/>
            <person name="Mascher T."/>
            <person name="Medema M.H."/>
            <person name="Devos D.P."/>
            <person name="Kaster A.-K."/>
            <person name="Ovreas L."/>
            <person name="Rohde M."/>
            <person name="Galperin M.Y."/>
            <person name="Jogler C."/>
        </authorList>
    </citation>
    <scope>NUCLEOTIDE SEQUENCE [LARGE SCALE GENOMIC DNA]</scope>
    <source>
        <strain evidence="2 3">Q31a</strain>
    </source>
</reference>
<protein>
    <submittedName>
        <fullName evidence="2">HTH-type transcriptional repressor NsrR</fullName>
    </submittedName>
</protein>
<dbReference type="EMBL" id="CP036298">
    <property type="protein sequence ID" value="QDV23125.1"/>
    <property type="molecule type" value="Genomic_DNA"/>
</dbReference>
<proteinExistence type="predicted"/>
<dbReference type="OrthoDB" id="270199at2"/>
<dbReference type="GO" id="GO:0003677">
    <property type="term" value="F:DNA binding"/>
    <property type="evidence" value="ECO:0007669"/>
    <property type="project" value="UniProtKB-KW"/>
</dbReference>
<gene>
    <name evidence="2" type="primary">nsrR_2</name>
    <name evidence="2" type="ORF">Q31a_14210</name>
</gene>
<dbReference type="Proteomes" id="UP000318017">
    <property type="component" value="Chromosome"/>
</dbReference>
<dbReference type="InterPro" id="IPR036390">
    <property type="entry name" value="WH_DNA-bd_sf"/>
</dbReference>
<dbReference type="KEGG" id="ahel:Q31a_14210"/>
<keyword evidence="3" id="KW-1185">Reference proteome</keyword>
<dbReference type="PANTHER" id="PTHR33221">
    <property type="entry name" value="WINGED HELIX-TURN-HELIX TRANSCRIPTIONAL REGULATOR, RRF2 FAMILY"/>
    <property type="match status" value="1"/>
</dbReference>
<evidence type="ECO:0000313" key="3">
    <source>
        <dbReference type="Proteomes" id="UP000318017"/>
    </source>
</evidence>
<dbReference type="Gene3D" id="1.10.10.10">
    <property type="entry name" value="Winged helix-like DNA-binding domain superfamily/Winged helix DNA-binding domain"/>
    <property type="match status" value="1"/>
</dbReference>
<dbReference type="GO" id="GO:0005829">
    <property type="term" value="C:cytosol"/>
    <property type="evidence" value="ECO:0007669"/>
    <property type="project" value="TreeGrafter"/>
</dbReference>
<dbReference type="RefSeq" id="WP_145075692.1">
    <property type="nucleotide sequence ID" value="NZ_CP036298.1"/>
</dbReference>
<dbReference type="Pfam" id="PF02082">
    <property type="entry name" value="Rrf2"/>
    <property type="match status" value="1"/>
</dbReference>
<dbReference type="GO" id="GO:0003700">
    <property type="term" value="F:DNA-binding transcription factor activity"/>
    <property type="evidence" value="ECO:0007669"/>
    <property type="project" value="TreeGrafter"/>
</dbReference>
<keyword evidence="1" id="KW-0238">DNA-binding</keyword>
<name>A0A518G3G6_9BACT</name>
<dbReference type="PROSITE" id="PS51197">
    <property type="entry name" value="HTH_RRF2_2"/>
    <property type="match status" value="1"/>
</dbReference>
<dbReference type="InterPro" id="IPR036388">
    <property type="entry name" value="WH-like_DNA-bd_sf"/>
</dbReference>
<dbReference type="InterPro" id="IPR000944">
    <property type="entry name" value="Tscrpt_reg_Rrf2"/>
</dbReference>
<accession>A0A518G3G6</accession>
<organism evidence="2 3">
    <name type="scientific">Aureliella helgolandensis</name>
    <dbReference type="NCBI Taxonomy" id="2527968"/>
    <lineage>
        <taxon>Bacteria</taxon>
        <taxon>Pseudomonadati</taxon>
        <taxon>Planctomycetota</taxon>
        <taxon>Planctomycetia</taxon>
        <taxon>Pirellulales</taxon>
        <taxon>Pirellulaceae</taxon>
        <taxon>Aureliella</taxon>
    </lineage>
</organism>